<keyword evidence="3 8" id="KW-0812">Transmembrane</keyword>
<dbReference type="Gene3D" id="3.40.190.10">
    <property type="entry name" value="Periplasmic binding protein-like II"/>
    <property type="match status" value="1"/>
</dbReference>
<sequence>MTELLNTIATQKSQIEQALWEHLSLSFWALVIAMLIAIPLAVLLKNSRHAGELVLQLAGIMQTIPSLALLGLLIPLVGIGSVPALIALVVYGIMPIYQNTYSGLRSVDPNLEEAATAFGLSRWKKLTRLELPMALPVILSGIRISLVMIIGTATLAALIGAGGLGTYIMLGINQNNNAYLIIGAGLSAMLALLMSALLKYVGASKKHLKQGIIVAVLALVGFGGWRAWSSIQSESEPIVIAGKLGSEPDILIHMYKDLIVNDDPHAKVELKANFGGTSFLFRALRNDQIDIYPEFTGTVLQSLVHDQRATPRDPVKTYQRARRLLKQEYNLTYLKPMKYQNGYDLAVSADFAKEHQLTKLSDLTKINDQITAGFDPDFANQKDGYLGLKTAYNLDFNQVKTMEPALRYQAIAAGRVNLVDGYTTDPQVRQYHLKVLKDDQHFFPPYQGAPLMKASFAKKHPQVVKSLNKLAGKISEKDMQEMNYQVTVQHRKASQVAHEYLVKHHLIKGNN</sequence>
<dbReference type="InterPro" id="IPR051204">
    <property type="entry name" value="ABC_transp_perm/SBD"/>
</dbReference>
<name>A0AAJ1M8P6_LIMMU</name>
<dbReference type="EMBL" id="JAQOND010000028">
    <property type="protein sequence ID" value="MDC2828071.1"/>
    <property type="molecule type" value="Genomic_DNA"/>
</dbReference>
<dbReference type="Proteomes" id="UP001218021">
    <property type="component" value="Unassembled WGS sequence"/>
</dbReference>
<dbReference type="InterPro" id="IPR035906">
    <property type="entry name" value="MetI-like_sf"/>
</dbReference>
<evidence type="ECO:0000256" key="4">
    <source>
        <dbReference type="ARBA" id="ARBA00022989"/>
    </source>
</evidence>
<keyword evidence="5 8" id="KW-0472">Membrane</keyword>
<feature type="transmembrane region" description="Helical" evidence="8">
    <location>
        <begin position="178"/>
        <end position="198"/>
    </location>
</feature>
<dbReference type="AlphaFoldDB" id="A0AAJ1M8P6"/>
<proteinExistence type="inferred from homology"/>
<comment type="caution">
    <text evidence="10">The sequence shown here is derived from an EMBL/GenBank/DDBJ whole genome shotgun (WGS) entry which is preliminary data.</text>
</comment>
<comment type="similarity">
    <text evidence="7">In the N-terminal section; belongs to the binding-protein-dependent transport system permease family.</text>
</comment>
<dbReference type="PANTHER" id="PTHR30177">
    <property type="entry name" value="GLYCINE BETAINE/L-PROLINE TRANSPORT SYSTEM PERMEASE PROTEIN PROW"/>
    <property type="match status" value="1"/>
</dbReference>
<dbReference type="PANTHER" id="PTHR30177:SF4">
    <property type="entry name" value="OSMOPROTECTANT IMPORT PERMEASE PROTEIN OSMW"/>
    <property type="match status" value="1"/>
</dbReference>
<feature type="domain" description="ABC transmembrane type-1" evidence="9">
    <location>
        <begin position="19"/>
        <end position="198"/>
    </location>
</feature>
<accession>A0AAJ1M8P6</accession>
<dbReference type="Gene3D" id="1.10.3720.10">
    <property type="entry name" value="MetI-like"/>
    <property type="match status" value="1"/>
</dbReference>
<dbReference type="CDD" id="cd06261">
    <property type="entry name" value="TM_PBP2"/>
    <property type="match status" value="1"/>
</dbReference>
<evidence type="ECO:0000256" key="1">
    <source>
        <dbReference type="ARBA" id="ARBA00004141"/>
    </source>
</evidence>
<dbReference type="GO" id="GO:0031460">
    <property type="term" value="P:glycine betaine transport"/>
    <property type="evidence" value="ECO:0007669"/>
    <property type="project" value="TreeGrafter"/>
</dbReference>
<dbReference type="SUPFAM" id="SSF53850">
    <property type="entry name" value="Periplasmic binding protein-like II"/>
    <property type="match status" value="1"/>
</dbReference>
<evidence type="ECO:0000313" key="11">
    <source>
        <dbReference type="Proteomes" id="UP001218021"/>
    </source>
</evidence>
<feature type="transmembrane region" description="Helical" evidence="8">
    <location>
        <begin position="80"/>
        <end position="97"/>
    </location>
</feature>
<dbReference type="RefSeq" id="WP_272208033.1">
    <property type="nucleotide sequence ID" value="NZ_JAQONC010000026.1"/>
</dbReference>
<evidence type="ECO:0000256" key="2">
    <source>
        <dbReference type="ARBA" id="ARBA00022448"/>
    </source>
</evidence>
<feature type="transmembrane region" description="Helical" evidence="8">
    <location>
        <begin position="25"/>
        <end position="44"/>
    </location>
</feature>
<evidence type="ECO:0000313" key="10">
    <source>
        <dbReference type="EMBL" id="MDC2828071.1"/>
    </source>
</evidence>
<dbReference type="InterPro" id="IPR007210">
    <property type="entry name" value="ABC_Gly_betaine_transp_sub-bd"/>
</dbReference>
<dbReference type="InterPro" id="IPR058089">
    <property type="entry name" value="EgtUBC_SBD"/>
</dbReference>
<evidence type="ECO:0000256" key="6">
    <source>
        <dbReference type="ARBA" id="ARBA00035642"/>
    </source>
</evidence>
<dbReference type="CDD" id="cd13610">
    <property type="entry name" value="PBP2_ChoS"/>
    <property type="match status" value="1"/>
</dbReference>
<evidence type="ECO:0000256" key="7">
    <source>
        <dbReference type="ARBA" id="ARBA00035652"/>
    </source>
</evidence>
<dbReference type="GO" id="GO:0043190">
    <property type="term" value="C:ATP-binding cassette (ABC) transporter complex"/>
    <property type="evidence" value="ECO:0007669"/>
    <property type="project" value="InterPro"/>
</dbReference>
<comment type="similarity">
    <text evidence="6">In the C-terminal section; belongs to the OsmX family.</text>
</comment>
<evidence type="ECO:0000256" key="5">
    <source>
        <dbReference type="ARBA" id="ARBA00023136"/>
    </source>
</evidence>
<comment type="subcellular location">
    <subcellularLocation>
        <location evidence="8">Cell membrane</location>
        <topology evidence="8">Multi-pass membrane protein</topology>
    </subcellularLocation>
    <subcellularLocation>
        <location evidence="1">Membrane</location>
        <topology evidence="1">Multi-pass membrane protein</topology>
    </subcellularLocation>
</comment>
<dbReference type="GO" id="GO:0022857">
    <property type="term" value="F:transmembrane transporter activity"/>
    <property type="evidence" value="ECO:0007669"/>
    <property type="project" value="InterPro"/>
</dbReference>
<gene>
    <name evidence="10" type="ORF">PO158_07215</name>
</gene>
<dbReference type="Gene3D" id="3.40.190.120">
    <property type="entry name" value="Osmoprotection protein (prox), domain 2"/>
    <property type="match status" value="1"/>
</dbReference>
<dbReference type="InterPro" id="IPR000515">
    <property type="entry name" value="MetI-like"/>
</dbReference>
<comment type="similarity">
    <text evidence="8">Belongs to the binding-protein-dependent transport system permease family.</text>
</comment>
<dbReference type="PROSITE" id="PS50928">
    <property type="entry name" value="ABC_TM1"/>
    <property type="match status" value="1"/>
</dbReference>
<protein>
    <submittedName>
        <fullName evidence="10">ABC transporter permease/substrate-binding protein</fullName>
    </submittedName>
</protein>
<evidence type="ECO:0000256" key="8">
    <source>
        <dbReference type="RuleBase" id="RU363032"/>
    </source>
</evidence>
<feature type="transmembrane region" description="Helical" evidence="8">
    <location>
        <begin position="146"/>
        <end position="172"/>
    </location>
</feature>
<dbReference type="FunFam" id="1.10.3720.10:FF:000001">
    <property type="entry name" value="Glycine betaine ABC transporter, permease"/>
    <property type="match status" value="1"/>
</dbReference>
<evidence type="ECO:0000256" key="3">
    <source>
        <dbReference type="ARBA" id="ARBA00022692"/>
    </source>
</evidence>
<feature type="transmembrane region" description="Helical" evidence="8">
    <location>
        <begin position="210"/>
        <end position="228"/>
    </location>
</feature>
<dbReference type="SUPFAM" id="SSF161098">
    <property type="entry name" value="MetI-like"/>
    <property type="match status" value="1"/>
</dbReference>
<dbReference type="Pfam" id="PF04069">
    <property type="entry name" value="OpuAC"/>
    <property type="match status" value="1"/>
</dbReference>
<reference evidence="10" key="1">
    <citation type="submission" date="2023-01" db="EMBL/GenBank/DDBJ databases">
        <title>Genome analysis of 13 Lactobacillus isolated from gut of wild boar.</title>
        <authorList>
            <person name="Papp P."/>
            <person name="Libisch B."/>
            <person name="Nagy T."/>
            <person name="Olasz F."/>
        </authorList>
    </citation>
    <scope>NUCLEOTIDE SEQUENCE</scope>
    <source>
        <strain evidence="10">F108</strain>
    </source>
</reference>
<organism evidence="10 11">
    <name type="scientific">Limosilactobacillus mucosae</name>
    <name type="common">Lactobacillus mucosae</name>
    <dbReference type="NCBI Taxonomy" id="97478"/>
    <lineage>
        <taxon>Bacteria</taxon>
        <taxon>Bacillati</taxon>
        <taxon>Bacillota</taxon>
        <taxon>Bacilli</taxon>
        <taxon>Lactobacillales</taxon>
        <taxon>Lactobacillaceae</taxon>
        <taxon>Limosilactobacillus</taxon>
    </lineage>
</organism>
<keyword evidence="2 8" id="KW-0813">Transport</keyword>
<dbReference type="Pfam" id="PF00528">
    <property type="entry name" value="BPD_transp_1"/>
    <property type="match status" value="1"/>
</dbReference>
<evidence type="ECO:0000259" key="9">
    <source>
        <dbReference type="PROSITE" id="PS50928"/>
    </source>
</evidence>
<keyword evidence="4 8" id="KW-1133">Transmembrane helix</keyword>